<feature type="region of interest" description="Disordered" evidence="1">
    <location>
        <begin position="183"/>
        <end position="204"/>
    </location>
</feature>
<keyword evidence="2" id="KW-0812">Transmembrane</keyword>
<keyword evidence="5" id="KW-1185">Reference proteome</keyword>
<proteinExistence type="predicted"/>
<organism evidence="4 5">
    <name type="scientific">Vagococcus allomyrinae</name>
    <dbReference type="NCBI Taxonomy" id="2794353"/>
    <lineage>
        <taxon>Bacteria</taxon>
        <taxon>Bacillati</taxon>
        <taxon>Bacillota</taxon>
        <taxon>Bacilli</taxon>
        <taxon>Lactobacillales</taxon>
        <taxon>Enterococcaceae</taxon>
        <taxon>Vagococcus</taxon>
    </lineage>
</organism>
<feature type="signal peptide" evidence="3">
    <location>
        <begin position="1"/>
        <end position="27"/>
    </location>
</feature>
<sequence>MKKMLNILIITAIALLGFSHFDHHVLAEDTKEPLISDLVYDKENHVLTGKTVPNANVSLADIVATITADEEGHFSIPIPDDLEKTTITIMDFLNDQSTDVNYNFVAQTIDTTEEHVVSQSTTIPSSQSSSTQTQTVANKQEPDKPSQKESSVVIWVVVLVIIVILTILGIFLVNKQKAEKQQAELIQSKKTRSGRRKRRKKSSK</sequence>
<dbReference type="EMBL" id="JAEEGA010000021">
    <property type="protein sequence ID" value="MBP1044008.1"/>
    <property type="molecule type" value="Genomic_DNA"/>
</dbReference>
<feature type="compositionally biased region" description="Low complexity" evidence="1">
    <location>
        <begin position="118"/>
        <end position="135"/>
    </location>
</feature>
<name>A0A940SZ32_9ENTE</name>
<keyword evidence="3" id="KW-0732">Signal</keyword>
<evidence type="ECO:0000313" key="5">
    <source>
        <dbReference type="Proteomes" id="UP000674938"/>
    </source>
</evidence>
<evidence type="ECO:0008006" key="6">
    <source>
        <dbReference type="Google" id="ProtNLM"/>
    </source>
</evidence>
<evidence type="ECO:0000313" key="4">
    <source>
        <dbReference type="EMBL" id="MBP1044008.1"/>
    </source>
</evidence>
<evidence type="ECO:0000256" key="2">
    <source>
        <dbReference type="SAM" id="Phobius"/>
    </source>
</evidence>
<evidence type="ECO:0000256" key="1">
    <source>
        <dbReference type="SAM" id="MobiDB-lite"/>
    </source>
</evidence>
<feature type="chain" id="PRO_5036931325" description="Carboxypeptidase regulatory-like domain-containing protein" evidence="3">
    <location>
        <begin position="28"/>
        <end position="204"/>
    </location>
</feature>
<protein>
    <recommendedName>
        <fullName evidence="6">Carboxypeptidase regulatory-like domain-containing protein</fullName>
    </recommendedName>
</protein>
<dbReference type="RefSeq" id="WP_209532054.1">
    <property type="nucleotide sequence ID" value="NZ_JAEEGA010000021.1"/>
</dbReference>
<reference evidence="4" key="1">
    <citation type="submission" date="2020-12" db="EMBL/GenBank/DDBJ databases">
        <title>Vagococcus allomyrinae sp. nov. and Enterococcus lavae sp. nov., isolated from the larvae of Allomyrina dichotoma.</title>
        <authorList>
            <person name="Lee S.D."/>
        </authorList>
    </citation>
    <scope>NUCLEOTIDE SEQUENCE</scope>
    <source>
        <strain evidence="4">BWB3-3</strain>
    </source>
</reference>
<keyword evidence="2" id="KW-0472">Membrane</keyword>
<dbReference type="Proteomes" id="UP000674938">
    <property type="component" value="Unassembled WGS sequence"/>
</dbReference>
<accession>A0A940SZ32</accession>
<keyword evidence="2" id="KW-1133">Transmembrane helix</keyword>
<feature type="transmembrane region" description="Helical" evidence="2">
    <location>
        <begin position="152"/>
        <end position="173"/>
    </location>
</feature>
<feature type="compositionally biased region" description="Basic residues" evidence="1">
    <location>
        <begin position="189"/>
        <end position="204"/>
    </location>
</feature>
<gene>
    <name evidence="4" type="ORF">I6N95_23645</name>
</gene>
<evidence type="ECO:0000256" key="3">
    <source>
        <dbReference type="SAM" id="SignalP"/>
    </source>
</evidence>
<dbReference type="AlphaFoldDB" id="A0A940SZ32"/>
<comment type="caution">
    <text evidence="4">The sequence shown here is derived from an EMBL/GenBank/DDBJ whole genome shotgun (WGS) entry which is preliminary data.</text>
</comment>
<feature type="region of interest" description="Disordered" evidence="1">
    <location>
        <begin position="117"/>
        <end position="145"/>
    </location>
</feature>